<feature type="compositionally biased region" description="Low complexity" evidence="1">
    <location>
        <begin position="111"/>
        <end position="161"/>
    </location>
</feature>
<dbReference type="AlphaFoldDB" id="A0A430J7P4"/>
<name>A0A430J7P4_9BACL</name>
<evidence type="ECO:0000313" key="3">
    <source>
        <dbReference type="EMBL" id="RTE05600.1"/>
    </source>
</evidence>
<proteinExistence type="predicted"/>
<evidence type="ECO:0008006" key="5">
    <source>
        <dbReference type="Google" id="ProtNLM"/>
    </source>
</evidence>
<keyword evidence="2" id="KW-0732">Signal</keyword>
<sequence length="294" mass="30769">MMTKKRIKLALLGLAAIAMLLCGLSAYAATSSETAAATAVTGTLQALTDHSLTVHTEAGDRNVTVAQSVWVYRNEQTAKLADLAAGDQVEVFMNNKNQAAYIKATAAASTTPASSTNATTAPSAPSATATPTAAPTAAPTAEATAPATTAAPTPASSTPSSGKKPDKEDDQADHVELDVKGEHFNLHIGRTKDAQWDLTIQAPQAGKFHLTGDDARKWCANLLGALDLSDPNAKQILAEKLATQYRIDARKLNINLKASATKAPNSPKSPNADRDSHQGRGSDKQKHEKHDGKD</sequence>
<feature type="region of interest" description="Disordered" evidence="1">
    <location>
        <begin position="258"/>
        <end position="294"/>
    </location>
</feature>
<comment type="caution">
    <text evidence="3">The sequence shown here is derived from an EMBL/GenBank/DDBJ whole genome shotgun (WGS) entry which is preliminary data.</text>
</comment>
<gene>
    <name evidence="3" type="ORF">EJQ19_24460</name>
</gene>
<feature type="chain" id="PRO_5019162538" description="DUF5666 domain-containing protein" evidence="2">
    <location>
        <begin position="29"/>
        <end position="294"/>
    </location>
</feature>
<dbReference type="EMBL" id="RXHU01000081">
    <property type="protein sequence ID" value="RTE05600.1"/>
    <property type="molecule type" value="Genomic_DNA"/>
</dbReference>
<feature type="signal peptide" evidence="2">
    <location>
        <begin position="1"/>
        <end position="28"/>
    </location>
</feature>
<evidence type="ECO:0000256" key="1">
    <source>
        <dbReference type="SAM" id="MobiDB-lite"/>
    </source>
</evidence>
<feature type="region of interest" description="Disordered" evidence="1">
    <location>
        <begin position="111"/>
        <end position="171"/>
    </location>
</feature>
<accession>A0A430J7P4</accession>
<feature type="compositionally biased region" description="Basic and acidic residues" evidence="1">
    <location>
        <begin position="271"/>
        <end position="294"/>
    </location>
</feature>
<dbReference type="RefSeq" id="WP_126143864.1">
    <property type="nucleotide sequence ID" value="NZ_RXHU01000081.1"/>
</dbReference>
<dbReference type="Proteomes" id="UP000276128">
    <property type="component" value="Unassembled WGS sequence"/>
</dbReference>
<dbReference type="OrthoDB" id="2603943at2"/>
<keyword evidence="4" id="KW-1185">Reference proteome</keyword>
<organism evidence="3 4">
    <name type="scientific">Paenibacillus whitsoniae</name>
    <dbReference type="NCBI Taxonomy" id="2496558"/>
    <lineage>
        <taxon>Bacteria</taxon>
        <taxon>Bacillati</taxon>
        <taxon>Bacillota</taxon>
        <taxon>Bacilli</taxon>
        <taxon>Bacillales</taxon>
        <taxon>Paenibacillaceae</taxon>
        <taxon>Paenibacillus</taxon>
    </lineage>
</organism>
<reference evidence="3 4" key="1">
    <citation type="submission" date="2018-12" db="EMBL/GenBank/DDBJ databases">
        <title>Bacillus ochoae sp. nov., Paenibacillus whitsoniae sp. nov., Paenibacillus spiritus sp. nov. Isolated from the Mars Exploration Rover during spacecraft assembly.</title>
        <authorList>
            <person name="Seuylemezian A."/>
            <person name="Vaishampayan P."/>
        </authorList>
    </citation>
    <scope>NUCLEOTIDE SEQUENCE [LARGE SCALE GENOMIC DNA]</scope>
    <source>
        <strain evidence="3 4">MER 54</strain>
    </source>
</reference>
<evidence type="ECO:0000256" key="2">
    <source>
        <dbReference type="SAM" id="SignalP"/>
    </source>
</evidence>
<evidence type="ECO:0000313" key="4">
    <source>
        <dbReference type="Proteomes" id="UP000276128"/>
    </source>
</evidence>
<feature type="compositionally biased region" description="Polar residues" evidence="1">
    <location>
        <begin position="258"/>
        <end position="269"/>
    </location>
</feature>
<protein>
    <recommendedName>
        <fullName evidence="5">DUF5666 domain-containing protein</fullName>
    </recommendedName>
</protein>